<evidence type="ECO:0000313" key="1">
    <source>
        <dbReference type="EMBL" id="KAF7398250.1"/>
    </source>
</evidence>
<name>A0A834N659_VESPE</name>
<protein>
    <submittedName>
        <fullName evidence="1">Uncharacterized protein</fullName>
    </submittedName>
</protein>
<proteinExistence type="predicted"/>
<dbReference type="AlphaFoldDB" id="A0A834N659"/>
<gene>
    <name evidence="1" type="ORF">H0235_016258</name>
</gene>
<organism evidence="1 2">
    <name type="scientific">Vespula pensylvanica</name>
    <name type="common">Western yellow jacket</name>
    <name type="synonym">Wasp</name>
    <dbReference type="NCBI Taxonomy" id="30213"/>
    <lineage>
        <taxon>Eukaryota</taxon>
        <taxon>Metazoa</taxon>
        <taxon>Ecdysozoa</taxon>
        <taxon>Arthropoda</taxon>
        <taxon>Hexapoda</taxon>
        <taxon>Insecta</taxon>
        <taxon>Pterygota</taxon>
        <taxon>Neoptera</taxon>
        <taxon>Endopterygota</taxon>
        <taxon>Hymenoptera</taxon>
        <taxon>Apocrita</taxon>
        <taxon>Aculeata</taxon>
        <taxon>Vespoidea</taxon>
        <taxon>Vespidae</taxon>
        <taxon>Vespinae</taxon>
        <taxon>Vespula</taxon>
    </lineage>
</organism>
<comment type="caution">
    <text evidence="1">The sequence shown here is derived from an EMBL/GenBank/DDBJ whole genome shotgun (WGS) entry which is preliminary data.</text>
</comment>
<evidence type="ECO:0000313" key="2">
    <source>
        <dbReference type="Proteomes" id="UP000600918"/>
    </source>
</evidence>
<dbReference type="Proteomes" id="UP000600918">
    <property type="component" value="Unassembled WGS sequence"/>
</dbReference>
<keyword evidence="2" id="KW-1185">Reference proteome</keyword>
<sequence>MPQNTDTGCGMAADFRAPLVELLIFQFDMYSVLALLDNIRVILPREDNSVGICTSKRKTIQLIHIDLNCIFKCVRNNGGHIRSISISIGYLIQSRRVEKGVEEEEEEVVVVSEEDGECGRLPYKRYSWPHSGGYMRPSAAWDLGYVVSMVPPSL</sequence>
<dbReference type="EMBL" id="JACSDY010000019">
    <property type="protein sequence ID" value="KAF7398250.1"/>
    <property type="molecule type" value="Genomic_DNA"/>
</dbReference>
<reference evidence="1" key="1">
    <citation type="journal article" date="2020" name="G3 (Bethesda)">
        <title>High-Quality Assemblies for Three Invasive Social Wasps from the &lt;i&gt;Vespula&lt;/i&gt; Genus.</title>
        <authorList>
            <person name="Harrop T.W.R."/>
            <person name="Guhlin J."/>
            <person name="McLaughlin G.M."/>
            <person name="Permina E."/>
            <person name="Stockwell P."/>
            <person name="Gilligan J."/>
            <person name="Le Lec M.F."/>
            <person name="Gruber M.A.M."/>
            <person name="Quinn O."/>
            <person name="Lovegrove M."/>
            <person name="Duncan E.J."/>
            <person name="Remnant E.J."/>
            <person name="Van Eeckhoven J."/>
            <person name="Graham B."/>
            <person name="Knapp R.A."/>
            <person name="Langford K.W."/>
            <person name="Kronenberg Z."/>
            <person name="Press M.O."/>
            <person name="Eacker S.M."/>
            <person name="Wilson-Rankin E.E."/>
            <person name="Purcell J."/>
            <person name="Lester P.J."/>
            <person name="Dearden P.K."/>
        </authorList>
    </citation>
    <scope>NUCLEOTIDE SEQUENCE</scope>
    <source>
        <strain evidence="1">Volc-1</strain>
    </source>
</reference>
<accession>A0A834N659</accession>